<gene>
    <name evidence="1" type="ORF">RchiOBHm_Chr7g0195631</name>
</gene>
<accession>A0A2P6P6D5</accession>
<name>A0A2P6P6D5_ROSCH</name>
<dbReference type="InterPro" id="IPR036612">
    <property type="entry name" value="KH_dom_type_1_sf"/>
</dbReference>
<dbReference type="GO" id="GO:0003723">
    <property type="term" value="F:RNA binding"/>
    <property type="evidence" value="ECO:0007669"/>
    <property type="project" value="InterPro"/>
</dbReference>
<sequence>MLQSCLKDYSNISCTLVANDCGMTVSIVRSIGDSDIVGKAWDLLRLMSASKVPVLLAEMILKGTLQCVFIKTGYDGGLCSKIGIEMRQFYQVLLPRLECILKNAASRAGCKLLFKDETIIVLGKDPAVLNLFEMSARKWLEEHKDDKDDYESRKD</sequence>
<dbReference type="EMBL" id="PDCK01000045">
    <property type="protein sequence ID" value="PRQ17497.1"/>
    <property type="molecule type" value="Genomic_DNA"/>
</dbReference>
<keyword evidence="2" id="KW-1185">Reference proteome</keyword>
<dbReference type="AlphaFoldDB" id="A0A2P6P6D5"/>
<dbReference type="Gene3D" id="3.30.1370.10">
    <property type="entry name" value="K Homology domain, type 1"/>
    <property type="match status" value="1"/>
</dbReference>
<evidence type="ECO:0000313" key="2">
    <source>
        <dbReference type="Proteomes" id="UP000238479"/>
    </source>
</evidence>
<reference evidence="1 2" key="1">
    <citation type="journal article" date="2018" name="Nat. Genet.">
        <title>The Rosa genome provides new insights in the design of modern roses.</title>
        <authorList>
            <person name="Bendahmane M."/>
        </authorList>
    </citation>
    <scope>NUCLEOTIDE SEQUENCE [LARGE SCALE GENOMIC DNA]</scope>
    <source>
        <strain evidence="2">cv. Old Blush</strain>
    </source>
</reference>
<dbReference type="Proteomes" id="UP000238479">
    <property type="component" value="Chromosome 7"/>
</dbReference>
<organism evidence="1 2">
    <name type="scientific">Rosa chinensis</name>
    <name type="common">China rose</name>
    <dbReference type="NCBI Taxonomy" id="74649"/>
    <lineage>
        <taxon>Eukaryota</taxon>
        <taxon>Viridiplantae</taxon>
        <taxon>Streptophyta</taxon>
        <taxon>Embryophyta</taxon>
        <taxon>Tracheophyta</taxon>
        <taxon>Spermatophyta</taxon>
        <taxon>Magnoliopsida</taxon>
        <taxon>eudicotyledons</taxon>
        <taxon>Gunneridae</taxon>
        <taxon>Pentapetalae</taxon>
        <taxon>rosids</taxon>
        <taxon>fabids</taxon>
        <taxon>Rosales</taxon>
        <taxon>Rosaceae</taxon>
        <taxon>Rosoideae</taxon>
        <taxon>Rosoideae incertae sedis</taxon>
        <taxon>Rosa</taxon>
    </lineage>
</organism>
<evidence type="ECO:0000313" key="1">
    <source>
        <dbReference type="EMBL" id="PRQ17497.1"/>
    </source>
</evidence>
<proteinExistence type="predicted"/>
<protein>
    <submittedName>
        <fullName evidence="1">Uncharacterized protein</fullName>
    </submittedName>
</protein>
<comment type="caution">
    <text evidence="1">The sequence shown here is derived from an EMBL/GenBank/DDBJ whole genome shotgun (WGS) entry which is preliminary data.</text>
</comment>
<dbReference type="Gramene" id="PRQ17497">
    <property type="protein sequence ID" value="PRQ17497"/>
    <property type="gene ID" value="RchiOBHm_Chr7g0195631"/>
</dbReference>